<dbReference type="PROSITE" id="PS50263">
    <property type="entry name" value="CN_HYDROLASE"/>
    <property type="match status" value="1"/>
</dbReference>
<dbReference type="Pfam" id="PF00795">
    <property type="entry name" value="CN_hydrolase"/>
    <property type="match status" value="1"/>
</dbReference>
<dbReference type="PANTHER" id="PTHR43674">
    <property type="entry name" value="NITRILASE C965.09-RELATED"/>
    <property type="match status" value="1"/>
</dbReference>
<dbReference type="SUPFAM" id="SSF56317">
    <property type="entry name" value="Carbon-nitrogen hydrolase"/>
    <property type="match status" value="1"/>
</dbReference>
<proteinExistence type="predicted"/>
<dbReference type="CDD" id="cd07197">
    <property type="entry name" value="nitrilase"/>
    <property type="match status" value="1"/>
</dbReference>
<keyword evidence="2" id="KW-0812">Transmembrane</keyword>
<organism evidence="4 5">
    <name type="scientific">Kipferlia bialata</name>
    <dbReference type="NCBI Taxonomy" id="797122"/>
    <lineage>
        <taxon>Eukaryota</taxon>
        <taxon>Metamonada</taxon>
        <taxon>Carpediemonas-like organisms</taxon>
        <taxon>Kipferlia</taxon>
    </lineage>
</organism>
<protein>
    <recommendedName>
        <fullName evidence="3">CN hydrolase domain-containing protein</fullName>
    </recommendedName>
</protein>
<dbReference type="Proteomes" id="UP000265618">
    <property type="component" value="Unassembled WGS sequence"/>
</dbReference>
<keyword evidence="2" id="KW-0472">Membrane</keyword>
<evidence type="ECO:0000313" key="4">
    <source>
        <dbReference type="EMBL" id="GIQ79872.1"/>
    </source>
</evidence>
<comment type="caution">
    <text evidence="4">The sequence shown here is derived from an EMBL/GenBank/DDBJ whole genome shotgun (WGS) entry which is preliminary data.</text>
</comment>
<keyword evidence="2" id="KW-1133">Transmembrane helix</keyword>
<dbReference type="AlphaFoldDB" id="A0A9K3GEM8"/>
<sequence>MQLEIWQPDAASACTPEGFALNLEETATAVSPDVDMVLQRECAFSIYKEVEDAAVAAYSEIAREGGVYLGVAGYIYDSGADDSTVTNQFWLFDPMGQRQMVYTKNKAASGLETLDTSEAEPPTVVDTPFGRISCVICNDGAFPSLVAEAGRLGADIILSPSYDPVTVLDTETPGILARACENGSAYLRFVKGGRSMVLDPYGRVSLDYSESMEKEENHIVTMEVPANRGVFALYPHVAGYLEWVVVALSVCVVVVYSLVPRVALHPSSYVSV</sequence>
<evidence type="ECO:0000256" key="1">
    <source>
        <dbReference type="ARBA" id="ARBA00022801"/>
    </source>
</evidence>
<feature type="transmembrane region" description="Helical" evidence="2">
    <location>
        <begin position="240"/>
        <end position="259"/>
    </location>
</feature>
<dbReference type="InterPro" id="IPR036526">
    <property type="entry name" value="C-N_Hydrolase_sf"/>
</dbReference>
<feature type="domain" description="CN hydrolase" evidence="3">
    <location>
        <begin position="1"/>
        <end position="226"/>
    </location>
</feature>
<dbReference type="Gene3D" id="3.60.110.10">
    <property type="entry name" value="Carbon-nitrogen hydrolase"/>
    <property type="match status" value="1"/>
</dbReference>
<evidence type="ECO:0000313" key="5">
    <source>
        <dbReference type="Proteomes" id="UP000265618"/>
    </source>
</evidence>
<name>A0A9K3GEM8_9EUKA</name>
<gene>
    <name evidence="4" type="ORF">KIPB_000575</name>
</gene>
<dbReference type="InterPro" id="IPR050345">
    <property type="entry name" value="Aliph_Amidase/BUP"/>
</dbReference>
<keyword evidence="1" id="KW-0378">Hydrolase</keyword>
<evidence type="ECO:0000259" key="3">
    <source>
        <dbReference type="PROSITE" id="PS50263"/>
    </source>
</evidence>
<dbReference type="InterPro" id="IPR003010">
    <property type="entry name" value="C-N_Hydrolase"/>
</dbReference>
<reference evidence="4 5" key="1">
    <citation type="journal article" date="2018" name="PLoS ONE">
        <title>The draft genome of Kipferlia bialata reveals reductive genome evolution in fornicate parasites.</title>
        <authorList>
            <person name="Tanifuji G."/>
            <person name="Takabayashi S."/>
            <person name="Kume K."/>
            <person name="Takagi M."/>
            <person name="Nakayama T."/>
            <person name="Kamikawa R."/>
            <person name="Inagaki Y."/>
            <person name="Hashimoto T."/>
        </authorList>
    </citation>
    <scope>NUCLEOTIDE SEQUENCE [LARGE SCALE GENOMIC DNA]</scope>
    <source>
        <strain evidence="4">NY0173</strain>
    </source>
</reference>
<dbReference type="PANTHER" id="PTHR43674:SF16">
    <property type="entry name" value="CARBON-NITROGEN FAMILY, PUTATIVE (AFU_ORTHOLOGUE AFUA_5G02350)-RELATED"/>
    <property type="match status" value="1"/>
</dbReference>
<keyword evidence="5" id="KW-1185">Reference proteome</keyword>
<evidence type="ECO:0000256" key="2">
    <source>
        <dbReference type="SAM" id="Phobius"/>
    </source>
</evidence>
<dbReference type="GO" id="GO:0016811">
    <property type="term" value="F:hydrolase activity, acting on carbon-nitrogen (but not peptide) bonds, in linear amides"/>
    <property type="evidence" value="ECO:0007669"/>
    <property type="project" value="TreeGrafter"/>
</dbReference>
<dbReference type="OrthoDB" id="680339at2759"/>
<dbReference type="EMBL" id="BDIP01000069">
    <property type="protein sequence ID" value="GIQ79872.1"/>
    <property type="molecule type" value="Genomic_DNA"/>
</dbReference>
<accession>A0A9K3GEM8</accession>